<evidence type="ECO:0000259" key="8">
    <source>
        <dbReference type="PROSITE" id="PS50184"/>
    </source>
</evidence>
<dbReference type="SUPFAM" id="SSF57603">
    <property type="entry name" value="FnI-like domain"/>
    <property type="match status" value="3"/>
</dbReference>
<gene>
    <name evidence="9" type="primary">chrdl2</name>
</gene>
<dbReference type="CTD" id="25884"/>
<dbReference type="GO" id="GO:0036122">
    <property type="term" value="F:BMP binding"/>
    <property type="evidence" value="ECO:0007669"/>
    <property type="project" value="TreeGrafter"/>
</dbReference>
<dbReference type="Gene3D" id="6.20.200.20">
    <property type="match status" value="1"/>
</dbReference>
<evidence type="ECO:0000256" key="7">
    <source>
        <dbReference type="SAM" id="SignalP"/>
    </source>
</evidence>
<keyword evidence="2" id="KW-0217">Developmental protein</keyword>
<reference evidence="9" key="3">
    <citation type="submission" date="2025-09" db="UniProtKB">
        <authorList>
            <consortium name="Ensembl"/>
        </authorList>
    </citation>
    <scope>IDENTIFICATION</scope>
</reference>
<keyword evidence="5" id="KW-0677">Repeat</keyword>
<feature type="domain" description="VWFC" evidence="8">
    <location>
        <begin position="114"/>
        <end position="180"/>
    </location>
</feature>
<dbReference type="GO" id="GO:0030154">
    <property type="term" value="P:cell differentiation"/>
    <property type="evidence" value="ECO:0007669"/>
    <property type="project" value="TreeGrafter"/>
</dbReference>
<proteinExistence type="predicted"/>
<dbReference type="InterPro" id="IPR045716">
    <property type="entry name" value="CHRDL_1/2_C"/>
</dbReference>
<feature type="signal peptide" evidence="7">
    <location>
        <begin position="1"/>
        <end position="20"/>
    </location>
</feature>
<keyword evidence="4 7" id="KW-0732">Signal</keyword>
<evidence type="ECO:0000313" key="9">
    <source>
        <dbReference type="Ensembl" id="ENSSFOP00015012120.1"/>
    </source>
</evidence>
<dbReference type="Pfam" id="PF19548">
    <property type="entry name" value="CHRDL_1_2_C"/>
    <property type="match status" value="1"/>
</dbReference>
<organism evidence="9 10">
    <name type="scientific">Scleropages formosus</name>
    <name type="common">Asian bonytongue</name>
    <name type="synonym">Osteoglossum formosum</name>
    <dbReference type="NCBI Taxonomy" id="113540"/>
    <lineage>
        <taxon>Eukaryota</taxon>
        <taxon>Metazoa</taxon>
        <taxon>Chordata</taxon>
        <taxon>Craniata</taxon>
        <taxon>Vertebrata</taxon>
        <taxon>Euteleostomi</taxon>
        <taxon>Actinopterygii</taxon>
        <taxon>Neopterygii</taxon>
        <taxon>Teleostei</taxon>
        <taxon>Osteoglossocephala</taxon>
        <taxon>Osteoglossomorpha</taxon>
        <taxon>Osteoglossiformes</taxon>
        <taxon>Osteoglossidae</taxon>
        <taxon>Scleropages</taxon>
    </lineage>
</organism>
<dbReference type="Pfam" id="PF23334">
    <property type="entry name" value="VWC2L_2nd"/>
    <property type="match status" value="2"/>
</dbReference>
<dbReference type="PANTHER" id="PTHR46303">
    <property type="entry name" value="VWFC DOMAIN-CONTAINING PROTEIN"/>
    <property type="match status" value="1"/>
</dbReference>
<evidence type="ECO:0000256" key="6">
    <source>
        <dbReference type="ARBA" id="ARBA00023180"/>
    </source>
</evidence>
<dbReference type="OrthoDB" id="8173378at2759"/>
<name>A0A8C9V0K3_SCLFO</name>
<dbReference type="GO" id="GO:0009953">
    <property type="term" value="P:dorsal/ventral pattern formation"/>
    <property type="evidence" value="ECO:0007669"/>
    <property type="project" value="Ensembl"/>
</dbReference>
<comment type="subcellular location">
    <subcellularLocation>
        <location evidence="1">Secreted</location>
    </subcellularLocation>
</comment>
<dbReference type="Pfam" id="PF00093">
    <property type="entry name" value="VWC"/>
    <property type="match status" value="1"/>
</dbReference>
<dbReference type="GeneTree" id="ENSGT00940000166571"/>
<dbReference type="InterPro" id="IPR045717">
    <property type="entry name" value="CHRDL1/2"/>
</dbReference>
<dbReference type="Ensembl" id="ENSSFOT00015012274.2">
    <property type="protein sequence ID" value="ENSSFOP00015012120.1"/>
    <property type="gene ID" value="ENSSFOG00015007816.2"/>
</dbReference>
<dbReference type="AlphaFoldDB" id="A0A8C9V0K3"/>
<feature type="domain" description="VWFC" evidence="8">
    <location>
        <begin position="35"/>
        <end position="100"/>
    </location>
</feature>
<dbReference type="GO" id="GO:0005615">
    <property type="term" value="C:extracellular space"/>
    <property type="evidence" value="ECO:0007669"/>
    <property type="project" value="TreeGrafter"/>
</dbReference>
<feature type="chain" id="PRO_5034391067" evidence="7">
    <location>
        <begin position="21"/>
        <end position="453"/>
    </location>
</feature>
<feature type="domain" description="VWFC" evidence="8">
    <location>
        <begin position="258"/>
        <end position="321"/>
    </location>
</feature>
<dbReference type="Proteomes" id="UP000694397">
    <property type="component" value="Chromosome 3"/>
</dbReference>
<protein>
    <submittedName>
        <fullName evidence="9">Chordin-like 2</fullName>
    </submittedName>
</protein>
<dbReference type="PROSITE" id="PS01208">
    <property type="entry name" value="VWFC_1"/>
    <property type="match status" value="2"/>
</dbReference>
<keyword evidence="6" id="KW-0325">Glycoprotein</keyword>
<dbReference type="PANTHER" id="PTHR46303:SF3">
    <property type="entry name" value="CHORDIN-LIKE PROTEIN 2"/>
    <property type="match status" value="1"/>
</dbReference>
<dbReference type="SMART" id="SM00214">
    <property type="entry name" value="VWC"/>
    <property type="match status" value="3"/>
</dbReference>
<dbReference type="PROSITE" id="PS50184">
    <property type="entry name" value="VWFC_2"/>
    <property type="match status" value="3"/>
</dbReference>
<dbReference type="GO" id="GO:0030514">
    <property type="term" value="P:negative regulation of BMP signaling pathway"/>
    <property type="evidence" value="ECO:0007669"/>
    <property type="project" value="TreeGrafter"/>
</dbReference>
<dbReference type="RefSeq" id="XP_018591877.1">
    <property type="nucleotide sequence ID" value="XM_018736361.2"/>
</dbReference>
<evidence type="ECO:0000256" key="4">
    <source>
        <dbReference type="ARBA" id="ARBA00022729"/>
    </source>
</evidence>
<evidence type="ECO:0000256" key="2">
    <source>
        <dbReference type="ARBA" id="ARBA00022473"/>
    </source>
</evidence>
<reference evidence="9 10" key="1">
    <citation type="submission" date="2019-04" db="EMBL/GenBank/DDBJ databases">
        <authorList>
            <consortium name="Wellcome Sanger Institute Data Sharing"/>
        </authorList>
    </citation>
    <scope>NUCLEOTIDE SEQUENCE [LARGE SCALE GENOMIC DNA]</scope>
</reference>
<evidence type="ECO:0000256" key="1">
    <source>
        <dbReference type="ARBA" id="ARBA00004613"/>
    </source>
</evidence>
<sequence>MKRVLKRVLMLLALPLCVACAPGPPRGRKTPASAVRCTFKEKTYSPGDSWHPYLEPFGLMFCVRCACTETGHVKCGTIKCPVLRCENPVRDSRQCCPHCTDDRRSPAGLRAPVKSCRYNGSLYQTGETFANQYLFPFRQPNQCVMCTCSNGNIFCALKTCSSLTCSSPVSLPDTCCLVCKDSATNVSSASFEDGGLQLNRGVRHSQDRCAGQQLTGRSLQATAPTTRGSPWSMNLQNLRLRGPTGTTVKILMQKKQQKACVYSGKTYSHGDVWHPALGKVLECILCTCRDGVQECKRITCPDRYPCQHPEKTEGKCCKTCPELKAESNRTRCDPGPSGNALSVYKVEPSSAADAQEAIRIIAVERQGATEVEVQVWKTVAGVLHLVEMWELHKKDLAEHPENYTLLSTVDEETWTKFKESEDRRKGFLRSCEDALKEVLKFLNPEQPENLCSP</sequence>
<reference evidence="9" key="2">
    <citation type="submission" date="2025-08" db="UniProtKB">
        <authorList>
            <consortium name="Ensembl"/>
        </authorList>
    </citation>
    <scope>IDENTIFICATION</scope>
</reference>
<accession>A0A8C9V0K3</accession>
<dbReference type="InterPro" id="IPR001007">
    <property type="entry name" value="VWF_dom"/>
</dbReference>
<keyword evidence="10" id="KW-1185">Reference proteome</keyword>
<evidence type="ECO:0000256" key="5">
    <source>
        <dbReference type="ARBA" id="ARBA00022737"/>
    </source>
</evidence>
<dbReference type="Gene3D" id="2.10.70.10">
    <property type="entry name" value="Complement Module, domain 1"/>
    <property type="match status" value="2"/>
</dbReference>
<evidence type="ECO:0000313" key="10">
    <source>
        <dbReference type="Proteomes" id="UP000694397"/>
    </source>
</evidence>
<keyword evidence="3" id="KW-0964">Secreted</keyword>
<evidence type="ECO:0000256" key="3">
    <source>
        <dbReference type="ARBA" id="ARBA00022525"/>
    </source>
</evidence>
<dbReference type="GeneID" id="108924797"/>